<evidence type="ECO:0000256" key="9">
    <source>
        <dbReference type="ARBA" id="ARBA00023251"/>
    </source>
</evidence>
<feature type="transmembrane region" description="Helical" evidence="10">
    <location>
        <begin position="49"/>
        <end position="72"/>
    </location>
</feature>
<dbReference type="EMBL" id="AQRA01000007">
    <property type="protein sequence ID" value="EZH72712.1"/>
    <property type="molecule type" value="Genomic_DNA"/>
</dbReference>
<evidence type="ECO:0000313" key="12">
    <source>
        <dbReference type="Proteomes" id="UP000023541"/>
    </source>
</evidence>
<keyword evidence="5" id="KW-1003">Cell membrane</keyword>
<dbReference type="GO" id="GO:0042910">
    <property type="term" value="F:xenobiotic transmembrane transporter activity"/>
    <property type="evidence" value="ECO:0007669"/>
    <property type="project" value="InterPro"/>
</dbReference>
<dbReference type="AlphaFoldDB" id="A0A023BRU6"/>
<evidence type="ECO:0000256" key="7">
    <source>
        <dbReference type="ARBA" id="ARBA00022989"/>
    </source>
</evidence>
<dbReference type="CDD" id="cd13143">
    <property type="entry name" value="MATE_MepA_like"/>
    <property type="match status" value="1"/>
</dbReference>
<evidence type="ECO:0000256" key="6">
    <source>
        <dbReference type="ARBA" id="ARBA00022692"/>
    </source>
</evidence>
<dbReference type="InterPro" id="IPR052031">
    <property type="entry name" value="Membrane_Transporter-Flippase"/>
</dbReference>
<evidence type="ECO:0000256" key="4">
    <source>
        <dbReference type="ARBA" id="ARBA00022448"/>
    </source>
</evidence>
<comment type="similarity">
    <text evidence="2">Belongs to the multi antimicrobial extrusion (MATE) (TC 2.A.66.1) family. MepA subfamily.</text>
</comment>
<keyword evidence="12" id="KW-1185">Reference proteome</keyword>
<keyword evidence="7 10" id="KW-1133">Transmembrane helix</keyword>
<organism evidence="11 12">
    <name type="scientific">Aquimarina atlantica</name>
    <dbReference type="NCBI Taxonomy" id="1317122"/>
    <lineage>
        <taxon>Bacteria</taxon>
        <taxon>Pseudomonadati</taxon>
        <taxon>Bacteroidota</taxon>
        <taxon>Flavobacteriia</taxon>
        <taxon>Flavobacteriales</taxon>
        <taxon>Flavobacteriaceae</taxon>
        <taxon>Aquimarina</taxon>
    </lineage>
</organism>
<dbReference type="PANTHER" id="PTHR43549:SF2">
    <property type="entry name" value="MULTIDRUG RESISTANCE PROTEIN NORM-RELATED"/>
    <property type="match status" value="1"/>
</dbReference>
<dbReference type="OrthoDB" id="9811110at2"/>
<dbReference type="PANTHER" id="PTHR43549">
    <property type="entry name" value="MULTIDRUG RESISTANCE PROTEIN YPNP-RELATED"/>
    <property type="match status" value="1"/>
</dbReference>
<proteinExistence type="inferred from homology"/>
<keyword evidence="8 10" id="KW-0472">Membrane</keyword>
<name>A0A023BRU6_9FLAO</name>
<dbReference type="Proteomes" id="UP000023541">
    <property type="component" value="Unassembled WGS sequence"/>
</dbReference>
<feature type="transmembrane region" description="Helical" evidence="10">
    <location>
        <begin position="169"/>
        <end position="186"/>
    </location>
</feature>
<evidence type="ECO:0000256" key="8">
    <source>
        <dbReference type="ARBA" id="ARBA00023136"/>
    </source>
</evidence>
<feature type="transmembrane region" description="Helical" evidence="10">
    <location>
        <begin position="319"/>
        <end position="337"/>
    </location>
</feature>
<sequence length="454" mass="50109">MKKQPDILKDNLWKLMLKLSLPGILGMMVISINSLVDAIYVSYFIDAEAFAGISLLFPLTLVITSVTVFIAAGSSSVLSRAIGAKDIEKQQKVIPNMIALSLISSIILMVVGVLFTKQLVAFMGATGAMLDYGVSYFEISILGVFFTIYGLSANGLIRSEGKIKQAMTFTVVSVVLNITLTPLFIHTFSMDIAGAALSSIISMFIYAIATSLYFVKKKASFTIGKFSVKIEKDIIKDVISVGTSAFVMQLSNVIKQFFLFRTLAWYGTTHDIAFFSAAFRLFSFLAVPVLGLLQPLQPIIGINYGASNIPRCIEAIKTFRIGGVLFILVFMIPVLIFPEYCIQLMLPDMVLNTQEIFNLRSILAVLFLLPIASSSIIFFQSVGKGKLASIVPISRQIVLFLPLIWVFPKMFGINGIYYTLVVENIIYALVLWILSSIELKKLLSSASKRMVFQK</sequence>
<evidence type="ECO:0000256" key="2">
    <source>
        <dbReference type="ARBA" id="ARBA00008417"/>
    </source>
</evidence>
<dbReference type="GO" id="GO:0046677">
    <property type="term" value="P:response to antibiotic"/>
    <property type="evidence" value="ECO:0007669"/>
    <property type="project" value="UniProtKB-KW"/>
</dbReference>
<evidence type="ECO:0000256" key="5">
    <source>
        <dbReference type="ARBA" id="ARBA00022475"/>
    </source>
</evidence>
<comment type="caution">
    <text evidence="11">The sequence shown here is derived from an EMBL/GenBank/DDBJ whole genome shotgun (WGS) entry which is preliminary data.</text>
</comment>
<evidence type="ECO:0000256" key="3">
    <source>
        <dbReference type="ARBA" id="ARBA00022106"/>
    </source>
</evidence>
<comment type="subcellular location">
    <subcellularLocation>
        <location evidence="1">Cell membrane</location>
        <topology evidence="1">Multi-pass membrane protein</topology>
    </subcellularLocation>
</comment>
<keyword evidence="4" id="KW-0813">Transport</keyword>
<feature type="transmembrane region" description="Helical" evidence="10">
    <location>
        <begin position="21"/>
        <end position="43"/>
    </location>
</feature>
<dbReference type="InterPro" id="IPR048279">
    <property type="entry name" value="MdtK-like"/>
</dbReference>
<feature type="transmembrane region" description="Helical" evidence="10">
    <location>
        <begin position="93"/>
        <end position="115"/>
    </location>
</feature>
<protein>
    <recommendedName>
        <fullName evidence="3">Multidrug export protein MepA</fullName>
    </recommendedName>
</protein>
<feature type="transmembrane region" description="Helical" evidence="10">
    <location>
        <begin position="192"/>
        <end position="214"/>
    </location>
</feature>
<feature type="transmembrane region" description="Helical" evidence="10">
    <location>
        <begin position="357"/>
        <end position="379"/>
    </location>
</feature>
<accession>A0A023BRU6</accession>
<dbReference type="PIRSF" id="PIRSF006603">
    <property type="entry name" value="DinF"/>
    <property type="match status" value="1"/>
</dbReference>
<dbReference type="eggNOG" id="COG0534">
    <property type="taxonomic scope" value="Bacteria"/>
</dbReference>
<dbReference type="RefSeq" id="WP_051575906.1">
    <property type="nucleotide sequence ID" value="NZ_AQRA01000007.1"/>
</dbReference>
<keyword evidence="6 10" id="KW-0812">Transmembrane</keyword>
<dbReference type="InterPro" id="IPR045070">
    <property type="entry name" value="MATE_MepA-like"/>
</dbReference>
<gene>
    <name evidence="11" type="ORF">ATO12_21480</name>
</gene>
<dbReference type="GO" id="GO:0015297">
    <property type="term" value="F:antiporter activity"/>
    <property type="evidence" value="ECO:0007669"/>
    <property type="project" value="InterPro"/>
</dbReference>
<dbReference type="Pfam" id="PF01554">
    <property type="entry name" value="MatE"/>
    <property type="match status" value="2"/>
</dbReference>
<feature type="transmembrane region" description="Helical" evidence="10">
    <location>
        <begin position="135"/>
        <end position="157"/>
    </location>
</feature>
<reference evidence="11 12" key="1">
    <citation type="submission" date="2014-04" db="EMBL/GenBank/DDBJ databases">
        <title>Aquimarina sp. 22II-S11-z7 Genome Sequencing.</title>
        <authorList>
            <person name="Lai Q."/>
        </authorList>
    </citation>
    <scope>NUCLEOTIDE SEQUENCE [LARGE SCALE GENOMIC DNA]</scope>
    <source>
        <strain evidence="11 12">22II-S11-z7</strain>
    </source>
</reference>
<keyword evidence="9" id="KW-0046">Antibiotic resistance</keyword>
<evidence type="ECO:0000313" key="11">
    <source>
        <dbReference type="EMBL" id="EZH72712.1"/>
    </source>
</evidence>
<dbReference type="STRING" id="1317122.ATO12_21480"/>
<dbReference type="GO" id="GO:0005886">
    <property type="term" value="C:plasma membrane"/>
    <property type="evidence" value="ECO:0007669"/>
    <property type="project" value="UniProtKB-SubCell"/>
</dbReference>
<dbReference type="InterPro" id="IPR002528">
    <property type="entry name" value="MATE_fam"/>
</dbReference>
<evidence type="ECO:0000256" key="1">
    <source>
        <dbReference type="ARBA" id="ARBA00004651"/>
    </source>
</evidence>
<evidence type="ECO:0000256" key="10">
    <source>
        <dbReference type="SAM" id="Phobius"/>
    </source>
</evidence>